<evidence type="ECO:0000256" key="6">
    <source>
        <dbReference type="ARBA" id="ARBA00022806"/>
    </source>
</evidence>
<keyword evidence="10" id="KW-0804">Transcription</keyword>
<dbReference type="Proteomes" id="UP000190648">
    <property type="component" value="Unassembled WGS sequence"/>
</dbReference>
<dbReference type="PROSITE" id="PS51194">
    <property type="entry name" value="HELICASE_CTER"/>
    <property type="match status" value="1"/>
</dbReference>
<dbReference type="SMART" id="SM00487">
    <property type="entry name" value="DEXDc"/>
    <property type="match status" value="1"/>
</dbReference>
<evidence type="ECO:0000256" key="11">
    <source>
        <dbReference type="ARBA" id="ARBA00023235"/>
    </source>
</evidence>
<dbReference type="InterPro" id="IPR029491">
    <property type="entry name" value="Helicase_HTH"/>
</dbReference>
<dbReference type="SUPFAM" id="SSF53098">
    <property type="entry name" value="Ribonuclease H-like"/>
    <property type="match status" value="1"/>
</dbReference>
<feature type="region of interest" description="Disordered" evidence="16">
    <location>
        <begin position="1365"/>
        <end position="1415"/>
    </location>
</feature>
<evidence type="ECO:0000256" key="12">
    <source>
        <dbReference type="ARBA" id="ARBA00023242"/>
    </source>
</evidence>
<feature type="region of interest" description="Disordered" evidence="16">
    <location>
        <begin position="1446"/>
        <end position="1491"/>
    </location>
</feature>
<feature type="compositionally biased region" description="Polar residues" evidence="16">
    <location>
        <begin position="1342"/>
        <end position="1351"/>
    </location>
</feature>
<dbReference type="GO" id="GO:0005654">
    <property type="term" value="C:nucleoplasm"/>
    <property type="evidence" value="ECO:0007669"/>
    <property type="project" value="TreeGrafter"/>
</dbReference>
<dbReference type="Gene3D" id="1.10.150.80">
    <property type="entry name" value="HRDC domain"/>
    <property type="match status" value="1"/>
</dbReference>
<dbReference type="GO" id="GO:0005524">
    <property type="term" value="F:ATP binding"/>
    <property type="evidence" value="ECO:0007669"/>
    <property type="project" value="UniProtKB-KW"/>
</dbReference>
<dbReference type="InterPro" id="IPR012337">
    <property type="entry name" value="RNaseH-like_sf"/>
</dbReference>
<dbReference type="PANTHER" id="PTHR13710:SF120">
    <property type="entry name" value="BIFUNCTIONAL 3'-5' EXONUCLEASE_ATP-DEPENDENT HELICASE WRN"/>
    <property type="match status" value="1"/>
</dbReference>
<dbReference type="Pfam" id="PF00271">
    <property type="entry name" value="Helicase_C"/>
    <property type="match status" value="1"/>
</dbReference>
<dbReference type="InterPro" id="IPR010997">
    <property type="entry name" value="HRDC-like_sf"/>
</dbReference>
<dbReference type="PROSITE" id="PS50967">
    <property type="entry name" value="HRDC"/>
    <property type="match status" value="1"/>
</dbReference>
<feature type="region of interest" description="Disordered" evidence="16">
    <location>
        <begin position="1060"/>
        <end position="1098"/>
    </location>
</feature>
<feature type="compositionally biased region" description="Basic residues" evidence="16">
    <location>
        <begin position="1685"/>
        <end position="1699"/>
    </location>
</feature>
<evidence type="ECO:0000259" key="17">
    <source>
        <dbReference type="PROSITE" id="PS50967"/>
    </source>
</evidence>
<dbReference type="FunFam" id="1.10.10.10:FF:000177">
    <property type="entry name" value="Transcription initiation factor IIE subunit beta"/>
    <property type="match status" value="1"/>
</dbReference>
<evidence type="ECO:0000259" key="19">
    <source>
        <dbReference type="PROSITE" id="PS51194"/>
    </source>
</evidence>
<dbReference type="SMART" id="SM00490">
    <property type="entry name" value="HELICc"/>
    <property type="match status" value="1"/>
</dbReference>
<name>A0A1V4KZQ9_PATFA</name>
<evidence type="ECO:0000259" key="18">
    <source>
        <dbReference type="PROSITE" id="PS51192"/>
    </source>
</evidence>
<dbReference type="SUPFAM" id="SSF47819">
    <property type="entry name" value="HRDC-like"/>
    <property type="match status" value="1"/>
</dbReference>
<feature type="domain" description="HRDC" evidence="17">
    <location>
        <begin position="1099"/>
        <end position="1178"/>
    </location>
</feature>
<comment type="subcellular location">
    <subcellularLocation>
        <location evidence="2">Nucleus</location>
    </subcellularLocation>
</comment>
<evidence type="ECO:0000256" key="9">
    <source>
        <dbReference type="ARBA" id="ARBA00023125"/>
    </source>
</evidence>
<sequence>MLIQNQDGAVSAQKKCAVQRSVLEEGLPFLEFSGSIVYSYEASDCSLLSEDIRQSLSDGAAVGFDIEWPPSYTKGKMAKIAVIQICVAEDKCYLFHVSSMSGFPKGLKRLLEDETIKKVGVGIEGDQWKLMSDFEIQLKSFVELADVANEKLKCKELWSLNGLVKHLFGKQLLKDKSVRCSNWEEFPLNAEQKLYAATDAYAGFIIYQKLKNMSNRDWKSFGLRRGDMSSKDVKEHLTSLAGEITGLASRIPDSPGQLEHVQRAAEILADLRENVKALRNMLCGGSASPSVLRRSCGATPATKLEVESGNAEAREAEMPEFAKNREGDLNMCSDALLAGLWEGDVDGEEAEKGEAVVEDGAAAARAEGDDFMSLDITEQELQILECQAAEQFHNEAAPEEACSTDTEQNVSCVIESDEELEMEMLKSLEDVDNSKGALTEGESSKARKTPDTELNAVLDAEEDEGVEEEEEEHLDPLLPVPSESQITCLKTYFGHSSFKPVQWKVIHSVLEDRRDNLVVMATGYGKSLCYQFPPVYTGFIGIVICPLISLMEDQVLQLTTSGVPACFLGSAQSQNIKECIKAGQYRVVYMTPEFCSGNLDLLQDLDRTIGITVVAVDEAHCISEWGHDFRNSFRSLGSLKKALPSVPIVALTATASPSIREDIVKCLNLGNPQVTCTSFDRPNLYLEVGRQSGDILRDLKQFLTRKGSSSAYAFEGPTIIYCPSRKATEQVVSELMKLKVACGTYHAGMGIKQRRDTHQQFMRDEIQCVVATVAFGMGINKADIRMVIHYGAPKEMESYYQEIGRAGRDGLPASCHVLWTGADLTFNRYLLSEIRNEKFRLYKLKMLAKIETYLVSNGCRRKIILSHFEDKQLRKVSGITGTEECCDNCRSRAAGFAGSSGSEGALQDFGKQAHQLLSAVSALEEKFGTRVPILFLRGSSSQRLPERFPRHPLFGSGRDWPESWWRLLSQQLILEGFLKEVSGWGKFATTCALTQKARNWLLKAGSDSNPSLLLQSSEDLNLQKPPRSGRAFPALSTQRSPDTKGSPVKQLSLFEMFSYEGKGKSPSRGNNTLNRVPEHLRVKSSPLKPPESAVSSREKELETALYGKLLTARQKVANEREIPPAVLATNKILVDMARIRPTTVENVKRIDGVSEAKSTMLVPLLAEIKDFCQANGLQPDAFPPSGSKDEKAASPWRQTRALSPSEHVTYVLFQEKNLSVSTISETRSLPVSEVGMHLFQALKAGYPLDLQRAGLTPHIQQTVSDVIRNPPIDSDTTKIQAIRKLVPASIDLYLIRMTIALLEKDNRNKSRDGSSVKKKLVWSDGQQGKTGADRASGEDASWNETKGNSIHPTLEEGAEKMQLQTGPSALSSHPPCKRKVPEWPAGRLPRQPRAHFRGEAPARRLPGGRAGPIGGDQWRGLRLALRGRAMEPSLLRERELFKKRALSTPAVEKRPAPSADSSAAKKKKAKVEQGGSSGSKQSTDHSNGSFNLKALSGGSGYKFGVLAKIVNYMKTRHQRGDTHPLTLEEILDETQHLDIGLKQKQWLMSEALVNNPKIEVVDGKYAFKPKYNLKDKKALLRLLDKHDQRGLGGILLEDIEEGLPNAQKAIKALGDQIIFVNRPDKKKILFYNDKSCQFTVDEEFQKLWRSIPVDSMDEEKIEEYLKRQGISSMQDAGPKKIAPIQRRKKPASQKKRRFKTHNDHLAGVLKDYSDVVPGKQ</sequence>
<feature type="domain" description="Helicase C-terminal" evidence="19">
    <location>
        <begin position="698"/>
        <end position="850"/>
    </location>
</feature>
<dbReference type="EMBL" id="LSYS01001085">
    <property type="protein sequence ID" value="OPJ89865.1"/>
    <property type="molecule type" value="Genomic_DNA"/>
</dbReference>
<evidence type="ECO:0000256" key="14">
    <source>
        <dbReference type="ARBA" id="ARBA00034617"/>
    </source>
</evidence>
<dbReference type="CDD" id="cd18017">
    <property type="entry name" value="DEXHc_RecQ3"/>
    <property type="match status" value="1"/>
</dbReference>
<dbReference type="InterPro" id="IPR032284">
    <property type="entry name" value="RecQ_Zn-bd"/>
</dbReference>
<dbReference type="STRING" id="372326.A0A1V4KZQ9"/>
<evidence type="ECO:0000313" key="21">
    <source>
        <dbReference type="EMBL" id="OPJ89865.1"/>
    </source>
</evidence>
<gene>
    <name evidence="21" type="primary">WRN</name>
    <name evidence="21" type="ORF">AV530_020177</name>
</gene>
<evidence type="ECO:0000313" key="22">
    <source>
        <dbReference type="Proteomes" id="UP000190648"/>
    </source>
</evidence>
<dbReference type="SMART" id="SM00341">
    <property type="entry name" value="HRDC"/>
    <property type="match status" value="1"/>
</dbReference>
<dbReference type="PROSITE" id="PS51351">
    <property type="entry name" value="TFIIE_BETA_C"/>
    <property type="match status" value="1"/>
</dbReference>
<feature type="region of interest" description="Disordered" evidence="16">
    <location>
        <begin position="1306"/>
        <end position="1351"/>
    </location>
</feature>
<dbReference type="Pfam" id="PF00570">
    <property type="entry name" value="HRDC"/>
    <property type="match status" value="1"/>
</dbReference>
<dbReference type="FunFam" id="1.10.150.80:FF:000005">
    <property type="entry name" value="Werner syndrome ATP-dependent helicase homolog"/>
    <property type="match status" value="1"/>
</dbReference>
<evidence type="ECO:0000256" key="13">
    <source>
        <dbReference type="ARBA" id="ARBA00025581"/>
    </source>
</evidence>
<dbReference type="InterPro" id="IPR018982">
    <property type="entry name" value="RQC_domain"/>
</dbReference>
<dbReference type="FunFam" id="3.40.50.300:FF:000941">
    <property type="entry name" value="Werner syndrome RecQ like helicase"/>
    <property type="match status" value="1"/>
</dbReference>
<feature type="region of interest" description="Disordered" evidence="16">
    <location>
        <begin position="1019"/>
        <end position="1047"/>
    </location>
</feature>
<dbReference type="GO" id="GO:0006260">
    <property type="term" value="P:DNA replication"/>
    <property type="evidence" value="ECO:0007669"/>
    <property type="project" value="InterPro"/>
</dbReference>
<dbReference type="GO" id="GO:0006367">
    <property type="term" value="P:transcription initiation at RNA polymerase II promoter"/>
    <property type="evidence" value="ECO:0007669"/>
    <property type="project" value="InterPro"/>
</dbReference>
<dbReference type="InterPro" id="IPR036390">
    <property type="entry name" value="WH_DNA-bd_sf"/>
</dbReference>
<dbReference type="PROSITE" id="PS51192">
    <property type="entry name" value="HELICASE_ATP_BIND_1"/>
    <property type="match status" value="1"/>
</dbReference>
<dbReference type="FunFam" id="3.40.50.300:FF:001023">
    <property type="entry name" value="Werner syndrome RecQ like helicase"/>
    <property type="match status" value="1"/>
</dbReference>
<dbReference type="InterPro" id="IPR027417">
    <property type="entry name" value="P-loop_NTPase"/>
</dbReference>
<feature type="compositionally biased region" description="Polar residues" evidence="16">
    <location>
        <begin position="1478"/>
        <end position="1490"/>
    </location>
</feature>
<evidence type="ECO:0000259" key="20">
    <source>
        <dbReference type="PROSITE" id="PS51351"/>
    </source>
</evidence>
<dbReference type="Pfam" id="PF01612">
    <property type="entry name" value="DNA_pol_A_exo1"/>
    <property type="match status" value="1"/>
</dbReference>
<dbReference type="NCBIfam" id="TIGR00614">
    <property type="entry name" value="recQ_fam"/>
    <property type="match status" value="1"/>
</dbReference>
<feature type="compositionally biased region" description="Basic and acidic residues" evidence="16">
    <location>
        <begin position="442"/>
        <end position="451"/>
    </location>
</feature>
<feature type="compositionally biased region" description="Basic and acidic residues" evidence="16">
    <location>
        <begin position="1306"/>
        <end position="1315"/>
    </location>
</feature>
<dbReference type="InterPro" id="IPR011545">
    <property type="entry name" value="DEAD/DEAH_box_helicase_dom"/>
</dbReference>
<evidence type="ECO:0000256" key="3">
    <source>
        <dbReference type="ARBA" id="ARBA00005446"/>
    </source>
</evidence>
<dbReference type="SMART" id="SM00956">
    <property type="entry name" value="RQC"/>
    <property type="match status" value="1"/>
</dbReference>
<keyword evidence="5" id="KW-0378">Hydrolase</keyword>
<dbReference type="InterPro" id="IPR004589">
    <property type="entry name" value="DNA_helicase_ATP-dep_RecQ"/>
</dbReference>
<dbReference type="Pfam" id="PF09382">
    <property type="entry name" value="RQC"/>
    <property type="match status" value="1"/>
</dbReference>
<dbReference type="GO" id="GO:0008408">
    <property type="term" value="F:3'-5' exonuclease activity"/>
    <property type="evidence" value="ECO:0007669"/>
    <property type="project" value="InterPro"/>
</dbReference>
<dbReference type="InterPro" id="IPR014001">
    <property type="entry name" value="Helicase_ATP-bd"/>
</dbReference>
<dbReference type="SUPFAM" id="SSF52540">
    <property type="entry name" value="P-loop containing nucleoside triphosphate hydrolases"/>
    <property type="match status" value="1"/>
</dbReference>
<feature type="region of interest" description="Disordered" evidence="16">
    <location>
        <begin position="428"/>
        <end position="455"/>
    </location>
</feature>
<dbReference type="InterPro" id="IPR036397">
    <property type="entry name" value="RNaseH_sf"/>
</dbReference>
<comment type="caution">
    <text evidence="21">The sequence shown here is derived from an EMBL/GenBank/DDBJ whole genome shotgun (WGS) entry which is preliminary data.</text>
</comment>
<evidence type="ECO:0000256" key="2">
    <source>
        <dbReference type="ARBA" id="ARBA00004123"/>
    </source>
</evidence>
<evidence type="ECO:0000256" key="8">
    <source>
        <dbReference type="ARBA" id="ARBA00023015"/>
    </source>
</evidence>
<dbReference type="SMART" id="SM00474">
    <property type="entry name" value="35EXOc"/>
    <property type="match status" value="1"/>
</dbReference>
<dbReference type="SUPFAM" id="SSF46785">
    <property type="entry name" value="Winged helix' DNA-binding domain"/>
    <property type="match status" value="2"/>
</dbReference>
<dbReference type="InterPro" id="IPR001650">
    <property type="entry name" value="Helicase_C-like"/>
</dbReference>
<proteinExistence type="inferred from homology"/>
<comment type="catalytic activity">
    <reaction evidence="14">
        <text>Couples ATP hydrolysis with the unwinding of duplex DNA by translocating in the 3'-5' direction.</text>
        <dbReference type="EC" id="5.6.2.4"/>
    </reaction>
</comment>
<dbReference type="InterPro" id="IPR040501">
    <property type="entry name" value="TFA2_Winged_2"/>
</dbReference>
<evidence type="ECO:0000256" key="15">
    <source>
        <dbReference type="ARBA" id="ARBA00034808"/>
    </source>
</evidence>
<dbReference type="FunFam" id="3.30.420.10:FF:000053">
    <property type="entry name" value="Werner syndrome ATP-dependent helicase homolog"/>
    <property type="match status" value="1"/>
</dbReference>
<dbReference type="CDD" id="cd18794">
    <property type="entry name" value="SF2_C_RecQ"/>
    <property type="match status" value="1"/>
</dbReference>
<evidence type="ECO:0000256" key="1">
    <source>
        <dbReference type="ARBA" id="ARBA00001947"/>
    </source>
</evidence>
<keyword evidence="22" id="KW-1185">Reference proteome</keyword>
<feature type="domain" description="TFIIE beta" evidence="20">
    <location>
        <begin position="1494"/>
        <end position="1574"/>
    </location>
</feature>
<dbReference type="InterPro" id="IPR044876">
    <property type="entry name" value="HRDC_dom_sf"/>
</dbReference>
<dbReference type="Pfam" id="PF02186">
    <property type="entry name" value="TFIIE_beta"/>
    <property type="match status" value="1"/>
</dbReference>
<comment type="function">
    <text evidence="13">Recruits TFIIH to the initiation complex and stimulates the RNA polymerase II C-terminal domain kinase and DNA-dependent ATPase activities of TFIIH. Both TFIIH and TFIIE are required for promoter clearance by RNA polymerase.</text>
</comment>
<organism evidence="21 22">
    <name type="scientific">Patagioenas fasciata monilis</name>
    <dbReference type="NCBI Taxonomy" id="372326"/>
    <lineage>
        <taxon>Eukaryota</taxon>
        <taxon>Metazoa</taxon>
        <taxon>Chordata</taxon>
        <taxon>Craniata</taxon>
        <taxon>Vertebrata</taxon>
        <taxon>Euteleostomi</taxon>
        <taxon>Archelosauria</taxon>
        <taxon>Archosauria</taxon>
        <taxon>Dinosauria</taxon>
        <taxon>Saurischia</taxon>
        <taxon>Theropoda</taxon>
        <taxon>Coelurosauria</taxon>
        <taxon>Aves</taxon>
        <taxon>Neognathae</taxon>
        <taxon>Neoaves</taxon>
        <taxon>Columbimorphae</taxon>
        <taxon>Columbiformes</taxon>
        <taxon>Columbidae</taxon>
        <taxon>Patagioenas</taxon>
    </lineage>
</organism>
<evidence type="ECO:0000256" key="7">
    <source>
        <dbReference type="ARBA" id="ARBA00022840"/>
    </source>
</evidence>
<dbReference type="Gene3D" id="3.30.420.10">
    <property type="entry name" value="Ribonuclease H-like superfamily/Ribonuclease H"/>
    <property type="match status" value="1"/>
</dbReference>
<dbReference type="PANTHER" id="PTHR13710">
    <property type="entry name" value="DNA HELICASE RECQ FAMILY MEMBER"/>
    <property type="match status" value="1"/>
</dbReference>
<keyword evidence="11" id="KW-0413">Isomerase</keyword>
<dbReference type="CDD" id="cd07977">
    <property type="entry name" value="TFIIE_beta_winged_helix"/>
    <property type="match status" value="1"/>
</dbReference>
<comment type="similarity">
    <text evidence="3">Belongs to the helicase family. RecQ subfamily.</text>
</comment>
<dbReference type="OrthoDB" id="10261556at2759"/>
<reference evidence="21 22" key="1">
    <citation type="submission" date="2016-02" db="EMBL/GenBank/DDBJ databases">
        <title>Band-tailed pigeon sequencing and assembly.</title>
        <authorList>
            <person name="Soares A.E."/>
            <person name="Novak B.J."/>
            <person name="Rice E.S."/>
            <person name="O'Connell B."/>
            <person name="Chang D."/>
            <person name="Weber S."/>
            <person name="Shapiro B."/>
        </authorList>
    </citation>
    <scope>NUCLEOTIDE SEQUENCE [LARGE SCALE GENOMIC DNA]</scope>
    <source>
        <strain evidence="21">BTP2013</strain>
        <tissue evidence="21">Blood</tissue>
    </source>
</reference>
<evidence type="ECO:0000256" key="4">
    <source>
        <dbReference type="ARBA" id="ARBA00022741"/>
    </source>
</evidence>
<dbReference type="GO" id="GO:0003677">
    <property type="term" value="F:DNA binding"/>
    <property type="evidence" value="ECO:0007669"/>
    <property type="project" value="UniProtKB-KW"/>
</dbReference>
<feature type="region of interest" description="Disordered" evidence="16">
    <location>
        <begin position="1672"/>
        <end position="1704"/>
    </location>
</feature>
<keyword evidence="9" id="KW-0238">DNA-binding</keyword>
<keyword evidence="6 21" id="KW-0347">Helicase</keyword>
<evidence type="ECO:0000256" key="16">
    <source>
        <dbReference type="SAM" id="MobiDB-lite"/>
    </source>
</evidence>
<dbReference type="Pfam" id="PF18121">
    <property type="entry name" value="TFA2_Winged_2"/>
    <property type="match status" value="1"/>
</dbReference>
<dbReference type="GO" id="GO:0005737">
    <property type="term" value="C:cytoplasm"/>
    <property type="evidence" value="ECO:0007669"/>
    <property type="project" value="TreeGrafter"/>
</dbReference>
<evidence type="ECO:0000256" key="10">
    <source>
        <dbReference type="ARBA" id="ARBA00023163"/>
    </source>
</evidence>
<dbReference type="GO" id="GO:0000724">
    <property type="term" value="P:double-strand break repair via homologous recombination"/>
    <property type="evidence" value="ECO:0007669"/>
    <property type="project" value="TreeGrafter"/>
</dbReference>
<keyword evidence="7" id="KW-0067">ATP-binding</keyword>
<feature type="domain" description="Helicase ATP-binding" evidence="18">
    <location>
        <begin position="507"/>
        <end position="673"/>
    </location>
</feature>
<protein>
    <recommendedName>
        <fullName evidence="15">DNA 3'-5' helicase</fullName>
        <ecNumber evidence="15">5.6.2.4</ecNumber>
    </recommendedName>
</protein>
<dbReference type="InterPro" id="IPR003166">
    <property type="entry name" value="TFIIE_bsu_DNA-bd"/>
</dbReference>
<dbReference type="InterPro" id="IPR002121">
    <property type="entry name" value="HRDC_dom"/>
</dbReference>
<dbReference type="Gene3D" id="3.40.50.300">
    <property type="entry name" value="P-loop containing nucleotide triphosphate hydrolases"/>
    <property type="match status" value="2"/>
</dbReference>
<keyword evidence="8" id="KW-0805">Transcription regulation</keyword>
<keyword evidence="12" id="KW-0539">Nucleus</keyword>
<dbReference type="Pfam" id="PF14493">
    <property type="entry name" value="HTH_40"/>
    <property type="match status" value="1"/>
</dbReference>
<dbReference type="CDD" id="cd06141">
    <property type="entry name" value="WRN_exo"/>
    <property type="match status" value="1"/>
</dbReference>
<keyword evidence="4" id="KW-0547">Nucleotide-binding</keyword>
<dbReference type="GO" id="GO:0005694">
    <property type="term" value="C:chromosome"/>
    <property type="evidence" value="ECO:0007669"/>
    <property type="project" value="TreeGrafter"/>
</dbReference>
<dbReference type="GO" id="GO:0009378">
    <property type="term" value="F:four-way junction helicase activity"/>
    <property type="evidence" value="ECO:0007669"/>
    <property type="project" value="TreeGrafter"/>
</dbReference>
<dbReference type="Pfam" id="PF16124">
    <property type="entry name" value="RecQ_Zn_bind"/>
    <property type="match status" value="1"/>
</dbReference>
<dbReference type="InterPro" id="IPR002562">
    <property type="entry name" value="3'-5'_exonuclease_dom"/>
</dbReference>
<dbReference type="Gene3D" id="1.10.10.10">
    <property type="entry name" value="Winged helix-like DNA-binding domain superfamily/Winged helix DNA-binding domain"/>
    <property type="match status" value="2"/>
</dbReference>
<dbReference type="InterPro" id="IPR036388">
    <property type="entry name" value="WH-like_DNA-bd_sf"/>
</dbReference>
<dbReference type="GO" id="GO:0000723">
    <property type="term" value="P:telomere maintenance"/>
    <property type="evidence" value="ECO:0007669"/>
    <property type="project" value="TreeGrafter"/>
</dbReference>
<evidence type="ECO:0000256" key="5">
    <source>
        <dbReference type="ARBA" id="ARBA00022801"/>
    </source>
</evidence>
<dbReference type="Pfam" id="PF00270">
    <property type="entry name" value="DEAD"/>
    <property type="match status" value="1"/>
</dbReference>
<dbReference type="GO" id="GO:0043138">
    <property type="term" value="F:3'-5' DNA helicase activity"/>
    <property type="evidence" value="ECO:0007669"/>
    <property type="project" value="UniProtKB-EC"/>
</dbReference>
<dbReference type="EC" id="5.6.2.4" evidence="15"/>
<accession>A0A1V4KZQ9</accession>
<comment type="cofactor">
    <cofactor evidence="1">
        <name>Zn(2+)</name>
        <dbReference type="ChEBI" id="CHEBI:29105"/>
    </cofactor>
</comment>